<gene>
    <name evidence="1" type="ORF">MANES_04G083900</name>
</gene>
<proteinExistence type="predicted"/>
<dbReference type="PANTHER" id="PTHR36388">
    <property type="entry name" value="OS02G0469000 PROTEIN"/>
    <property type="match status" value="1"/>
</dbReference>
<organism evidence="1">
    <name type="scientific">Manihot esculenta</name>
    <name type="common">Cassava</name>
    <name type="synonym">Jatropha manihot</name>
    <dbReference type="NCBI Taxonomy" id="3983"/>
    <lineage>
        <taxon>Eukaryota</taxon>
        <taxon>Viridiplantae</taxon>
        <taxon>Streptophyta</taxon>
        <taxon>Embryophyta</taxon>
        <taxon>Tracheophyta</taxon>
        <taxon>Spermatophyta</taxon>
        <taxon>Magnoliopsida</taxon>
        <taxon>eudicotyledons</taxon>
        <taxon>Gunneridae</taxon>
        <taxon>Pentapetalae</taxon>
        <taxon>rosids</taxon>
        <taxon>fabids</taxon>
        <taxon>Malpighiales</taxon>
        <taxon>Euphorbiaceae</taxon>
        <taxon>Crotonoideae</taxon>
        <taxon>Manihoteae</taxon>
        <taxon>Manihot</taxon>
    </lineage>
</organism>
<accession>A0A2C9W245</accession>
<dbReference type="EMBL" id="CM004390">
    <property type="protein sequence ID" value="OAY52442.1"/>
    <property type="molecule type" value="Genomic_DNA"/>
</dbReference>
<protein>
    <submittedName>
        <fullName evidence="1">Uncharacterized protein</fullName>
    </submittedName>
</protein>
<sequence>MASSEYIVEGSISSLIDSLNSKQHGDSLSPEEIAWVDSCLVKDPEISDSDWSYMKDALIEILGLQPGSQELSAPGTDGFPGGAAIEMLDSAEPEIVESSGVTEDGSIQINKEIETSSDDFPIKEQSGNSLSQHFQELSETSLGNAFLPNYEEEYLRMSESIDSGLDVGSSTDEIEPSTENIFRIWDLSIPSEEDQLVKQLNKALSESNDILMSSRTDDIGAWKDFEEESVVDLIAGIADLSLGVHSN</sequence>
<dbReference type="AlphaFoldDB" id="A0A2C9W245"/>
<dbReference type="PANTHER" id="PTHR36388:SF1">
    <property type="entry name" value="OS02G0469000 PROTEIN"/>
    <property type="match status" value="1"/>
</dbReference>
<reference evidence="1" key="1">
    <citation type="submission" date="2016-02" db="EMBL/GenBank/DDBJ databases">
        <title>WGS assembly of Manihot esculenta.</title>
        <authorList>
            <person name="Bredeson J.V."/>
            <person name="Prochnik S.E."/>
            <person name="Lyons J.B."/>
            <person name="Schmutz J."/>
            <person name="Grimwood J."/>
            <person name="Vrebalov J."/>
            <person name="Bart R.S."/>
            <person name="Amuge T."/>
            <person name="Ferguson M.E."/>
            <person name="Green R."/>
            <person name="Putnam N."/>
            <person name="Stites J."/>
            <person name="Rounsley S."/>
            <person name="Rokhsar D.S."/>
        </authorList>
    </citation>
    <scope>NUCLEOTIDE SEQUENCE [LARGE SCALE GENOMIC DNA]</scope>
    <source>
        <tissue evidence="1">Leaf</tissue>
    </source>
</reference>
<name>A0A2C9W245_MANES</name>
<evidence type="ECO:0000313" key="1">
    <source>
        <dbReference type="EMBL" id="OAY52442.1"/>
    </source>
</evidence>
<dbReference type="OMA" id="QEPMEDS"/>